<feature type="signal peptide" evidence="1">
    <location>
        <begin position="1"/>
        <end position="26"/>
    </location>
</feature>
<dbReference type="AlphaFoldDB" id="A0A418X4K2"/>
<protein>
    <submittedName>
        <fullName evidence="2">DUF3443 domain-containing protein</fullName>
    </submittedName>
</protein>
<evidence type="ECO:0000313" key="3">
    <source>
        <dbReference type="Proteomes" id="UP000285190"/>
    </source>
</evidence>
<keyword evidence="1" id="KW-0732">Signal</keyword>
<dbReference type="OrthoDB" id="5289858at2"/>
<reference evidence="2 3" key="1">
    <citation type="submission" date="2018-09" db="EMBL/GenBank/DDBJ databases">
        <authorList>
            <person name="Zhu H."/>
        </authorList>
    </citation>
    <scope>NUCLEOTIDE SEQUENCE [LARGE SCALE GENOMIC DNA]</scope>
    <source>
        <strain evidence="2 3">K2R10-39</strain>
    </source>
</reference>
<keyword evidence="3" id="KW-1185">Reference proteome</keyword>
<organism evidence="2 3">
    <name type="scientific">Noviherbaspirillum cavernae</name>
    <dbReference type="NCBI Taxonomy" id="2320862"/>
    <lineage>
        <taxon>Bacteria</taxon>
        <taxon>Pseudomonadati</taxon>
        <taxon>Pseudomonadota</taxon>
        <taxon>Betaproteobacteria</taxon>
        <taxon>Burkholderiales</taxon>
        <taxon>Oxalobacteraceae</taxon>
        <taxon>Noviherbaspirillum</taxon>
    </lineage>
</organism>
<name>A0A418X4K2_9BURK</name>
<gene>
    <name evidence="2" type="ORF">D3870_16565</name>
</gene>
<proteinExistence type="predicted"/>
<dbReference type="InterPro" id="IPR021847">
    <property type="entry name" value="DUF3443"/>
</dbReference>
<sequence>MNNCNRKLPWLARWHVLLLACVLALAACGGDDDDDSASGNGGSTGGSSTVAANAVSIAIGGGPANNINLPLVSVTICAPNSSRDCQTIDNMLVDTGSSGVRVYASVLAPSIPLPQELLADGSALVECAQFADGNTWGPVMRADIKMASQLATAIPIQVIADTRFPAVPTECVNSGEILDTVRSFGANGVLGIGVFQEDCGIACALTIGHGIYFSCTTATCRTVAAPMAQQVQNPVAFFATDNNGVAITLPAVPAEGAANVTGLLVFGIGTQSNNALGSATVLTVDPDTGLFTTIYKGNALRRSFIDSGSNGLFFPESTIPACTSGFYCPPATLSLTATHQGLNGVQREIPFTVANADVLIKNNPGARAYGNLGGPGLSVDMFDWGLPFYFGRTVFTAIEGRATPGGVGPYYAY</sequence>
<dbReference type="Pfam" id="PF11925">
    <property type="entry name" value="DUF3443"/>
    <property type="match status" value="1"/>
</dbReference>
<accession>A0A418X4K2</accession>
<evidence type="ECO:0000256" key="1">
    <source>
        <dbReference type="SAM" id="SignalP"/>
    </source>
</evidence>
<feature type="chain" id="PRO_5019138008" evidence="1">
    <location>
        <begin position="27"/>
        <end position="413"/>
    </location>
</feature>
<dbReference type="EMBL" id="QYUN01000002">
    <property type="protein sequence ID" value="RJG07394.1"/>
    <property type="molecule type" value="Genomic_DNA"/>
</dbReference>
<dbReference type="Proteomes" id="UP000285190">
    <property type="component" value="Unassembled WGS sequence"/>
</dbReference>
<dbReference type="PROSITE" id="PS51257">
    <property type="entry name" value="PROKAR_LIPOPROTEIN"/>
    <property type="match status" value="1"/>
</dbReference>
<dbReference type="RefSeq" id="WP_119740808.1">
    <property type="nucleotide sequence ID" value="NZ_QYUN01000002.1"/>
</dbReference>
<evidence type="ECO:0000313" key="2">
    <source>
        <dbReference type="EMBL" id="RJG07394.1"/>
    </source>
</evidence>
<comment type="caution">
    <text evidence="2">The sequence shown here is derived from an EMBL/GenBank/DDBJ whole genome shotgun (WGS) entry which is preliminary data.</text>
</comment>